<organism evidence="1 2">
    <name type="scientific">Trypanosoma brucei gambiense (strain MHOM/CI/86/DAL972)</name>
    <dbReference type="NCBI Taxonomy" id="679716"/>
    <lineage>
        <taxon>Eukaryota</taxon>
        <taxon>Discoba</taxon>
        <taxon>Euglenozoa</taxon>
        <taxon>Kinetoplastea</taxon>
        <taxon>Metakinetoplastina</taxon>
        <taxon>Trypanosomatida</taxon>
        <taxon>Trypanosomatidae</taxon>
        <taxon>Trypanosoma</taxon>
    </lineage>
</organism>
<dbReference type="AlphaFoldDB" id="C9ZWS1"/>
<gene>
    <name evidence="1" type="ORF">TbgDal_VIII8030</name>
</gene>
<protein>
    <submittedName>
        <fullName evidence="1">Uncharacterized protein</fullName>
    </submittedName>
</protein>
<name>C9ZWS1_TRYB9</name>
<sequence>MWRHRTSSISDCCFWQAHRRCSRSTGLVIFPLHSIHPAYRAYQHTVFGNVASSFSPHGNKLLRNLKCSILPMLLPTAPQKVTSATPPVKAFNRILRCRPVVYRAGNTGGRDFYLNRPAKHASFPVLVLSHAVTPRRYIPNNLAVSMLRRNCGLIHSWPERRTPARRRNGGRSWGRQ</sequence>
<proteinExistence type="predicted"/>
<dbReference type="EMBL" id="FN554971">
    <property type="protein sequence ID" value="CBH13860.1"/>
    <property type="molecule type" value="Genomic_DNA"/>
</dbReference>
<dbReference type="GeneID" id="23864045"/>
<dbReference type="KEGG" id="tbg:TbgDal_VIII8030"/>
<dbReference type="Proteomes" id="UP000002316">
    <property type="component" value="Chromosome 8"/>
</dbReference>
<accession>C9ZWS1</accession>
<evidence type="ECO:0000313" key="2">
    <source>
        <dbReference type="Proteomes" id="UP000002316"/>
    </source>
</evidence>
<evidence type="ECO:0000313" key="1">
    <source>
        <dbReference type="EMBL" id="CBH13860.1"/>
    </source>
</evidence>
<dbReference type="RefSeq" id="XP_011776136.1">
    <property type="nucleotide sequence ID" value="XM_011777834.1"/>
</dbReference>
<reference evidence="2" key="1">
    <citation type="journal article" date="2010" name="PLoS Negl. Trop. Dis.">
        <title>The genome sequence of Trypanosoma brucei gambiense, causative agent of chronic human african trypanosomiasis.</title>
        <authorList>
            <person name="Jackson A.P."/>
            <person name="Sanders M."/>
            <person name="Berry A."/>
            <person name="McQuillan J."/>
            <person name="Aslett M.A."/>
            <person name="Quail M.A."/>
            <person name="Chukualim B."/>
            <person name="Capewell P."/>
            <person name="MacLeod A."/>
            <person name="Melville S.E."/>
            <person name="Gibson W."/>
            <person name="Barry J.D."/>
            <person name="Berriman M."/>
            <person name="Hertz-Fowler C."/>
        </authorList>
    </citation>
    <scope>NUCLEOTIDE SEQUENCE [LARGE SCALE GENOMIC DNA]</scope>
    <source>
        <strain evidence="2">MHOM/CI/86/DAL972</strain>
    </source>
</reference>